<dbReference type="InterPro" id="IPR027417">
    <property type="entry name" value="P-loop_NTPase"/>
</dbReference>
<feature type="domain" description="Dynein heavy chain region D6 P-loop" evidence="1">
    <location>
        <begin position="45"/>
        <end position="159"/>
    </location>
</feature>
<dbReference type="InterPro" id="IPR004273">
    <property type="entry name" value="Dynein_heavy_D6_P-loop"/>
</dbReference>
<dbReference type="InterPro" id="IPR041658">
    <property type="entry name" value="AAA_lid_11"/>
</dbReference>
<dbReference type="Gene3D" id="1.10.8.720">
    <property type="entry name" value="Region D6 of dynein motor"/>
    <property type="match status" value="1"/>
</dbReference>
<feature type="domain" description="Dynein heavy chain C-terminal" evidence="3">
    <location>
        <begin position="361"/>
        <end position="658"/>
    </location>
</feature>
<dbReference type="FunFam" id="3.10.490.20:FF:000001">
    <property type="entry name" value="dynein heavy chain 7, axonemal"/>
    <property type="match status" value="1"/>
</dbReference>
<dbReference type="FunFam" id="3.40.50.300:FF:000362">
    <property type="entry name" value="Dynein, axonemal, heavy chain 6"/>
    <property type="match status" value="1"/>
</dbReference>
<dbReference type="InterPro" id="IPR026983">
    <property type="entry name" value="DHC"/>
</dbReference>
<dbReference type="GO" id="GO:0030286">
    <property type="term" value="C:dynein complex"/>
    <property type="evidence" value="ECO:0007669"/>
    <property type="project" value="InterPro"/>
</dbReference>
<organism evidence="4 5">
    <name type="scientific">Bugula neritina</name>
    <name type="common">Brown bryozoan</name>
    <name type="synonym">Sertularia neritina</name>
    <dbReference type="NCBI Taxonomy" id="10212"/>
    <lineage>
        <taxon>Eukaryota</taxon>
        <taxon>Metazoa</taxon>
        <taxon>Spiralia</taxon>
        <taxon>Lophotrochozoa</taxon>
        <taxon>Bryozoa</taxon>
        <taxon>Gymnolaemata</taxon>
        <taxon>Cheilostomatida</taxon>
        <taxon>Flustrina</taxon>
        <taxon>Buguloidea</taxon>
        <taxon>Bugulidae</taxon>
        <taxon>Bugula</taxon>
    </lineage>
</organism>
<dbReference type="FunFam" id="1.20.1270.280:FF:000038">
    <property type="entry name" value="AT13908p"/>
    <property type="match status" value="1"/>
</dbReference>
<dbReference type="Pfam" id="PF03028">
    <property type="entry name" value="Dynein_heavy"/>
    <property type="match status" value="1"/>
</dbReference>
<dbReference type="Gene3D" id="3.40.50.300">
    <property type="entry name" value="P-loop containing nucleotide triphosphate hydrolases"/>
    <property type="match status" value="1"/>
</dbReference>
<proteinExistence type="predicted"/>
<evidence type="ECO:0000259" key="2">
    <source>
        <dbReference type="Pfam" id="PF18198"/>
    </source>
</evidence>
<dbReference type="FunFam" id="1.10.8.720:FF:000001">
    <property type="entry name" value="dynein heavy chain 7, axonemal"/>
    <property type="match status" value="1"/>
</dbReference>
<dbReference type="GO" id="GO:0051959">
    <property type="term" value="F:dynein light intermediate chain binding"/>
    <property type="evidence" value="ECO:0007669"/>
    <property type="project" value="InterPro"/>
</dbReference>
<dbReference type="InterPro" id="IPR041228">
    <property type="entry name" value="Dynein_C"/>
</dbReference>
<gene>
    <name evidence="4" type="ORF">EB796_013112</name>
</gene>
<dbReference type="AlphaFoldDB" id="A0A7J7JRP0"/>
<dbReference type="Pfam" id="PF18199">
    <property type="entry name" value="Dynein_C"/>
    <property type="match status" value="1"/>
</dbReference>
<name>A0A7J7JRP0_BUGNE</name>
<feature type="domain" description="Dynein heavy chain AAA lid" evidence="2">
    <location>
        <begin position="195"/>
        <end position="313"/>
    </location>
</feature>
<accession>A0A7J7JRP0</accession>
<dbReference type="Gene3D" id="3.10.490.20">
    <property type="match status" value="1"/>
</dbReference>
<keyword evidence="5" id="KW-1185">Reference proteome</keyword>
<dbReference type="InterPro" id="IPR042219">
    <property type="entry name" value="AAA_lid_11_sf"/>
</dbReference>
<dbReference type="Gene3D" id="1.20.1270.280">
    <property type="match status" value="1"/>
</dbReference>
<dbReference type="GO" id="GO:0007018">
    <property type="term" value="P:microtubule-based movement"/>
    <property type="evidence" value="ECO:0007669"/>
    <property type="project" value="InterPro"/>
</dbReference>
<dbReference type="PANTHER" id="PTHR22878:SF66">
    <property type="entry name" value="DYNEIN AXONEMAL HEAVY CHAIN 7"/>
    <property type="match status" value="1"/>
</dbReference>
<dbReference type="InterPro" id="IPR043160">
    <property type="entry name" value="Dynein_C_barrel"/>
</dbReference>
<reference evidence="4" key="1">
    <citation type="submission" date="2020-06" db="EMBL/GenBank/DDBJ databases">
        <title>Draft genome of Bugula neritina, a colonial animal packing powerful symbionts and potential medicines.</title>
        <authorList>
            <person name="Rayko M."/>
        </authorList>
    </citation>
    <scope>NUCLEOTIDE SEQUENCE [LARGE SCALE GENOMIC DNA]</scope>
    <source>
        <strain evidence="4">Kwan_BN1</strain>
    </source>
</reference>
<comment type="caution">
    <text evidence="4">The sequence shown here is derived from an EMBL/GenBank/DDBJ whole genome shotgun (WGS) entry which is preliminary data.</text>
</comment>
<dbReference type="OrthoDB" id="5593012at2759"/>
<dbReference type="GO" id="GO:0008569">
    <property type="term" value="F:minus-end-directed microtubule motor activity"/>
    <property type="evidence" value="ECO:0007669"/>
    <property type="project" value="InterPro"/>
</dbReference>
<dbReference type="GO" id="GO:0045505">
    <property type="term" value="F:dynein intermediate chain binding"/>
    <property type="evidence" value="ECO:0007669"/>
    <property type="project" value="InterPro"/>
</dbReference>
<protein>
    <submittedName>
        <fullName evidence="4">DNAH7</fullName>
    </submittedName>
</protein>
<evidence type="ECO:0000259" key="3">
    <source>
        <dbReference type="Pfam" id="PF18199"/>
    </source>
</evidence>
<dbReference type="Pfam" id="PF18198">
    <property type="entry name" value="AAA_lid_11"/>
    <property type="match status" value="1"/>
</dbReference>
<evidence type="ECO:0000259" key="1">
    <source>
        <dbReference type="Pfam" id="PF03028"/>
    </source>
</evidence>
<evidence type="ECO:0000313" key="5">
    <source>
        <dbReference type="Proteomes" id="UP000593567"/>
    </source>
</evidence>
<dbReference type="EMBL" id="VXIV02001936">
    <property type="protein sequence ID" value="KAF6028573.1"/>
    <property type="molecule type" value="Genomic_DNA"/>
</dbReference>
<sequence>MLVLRCLRPDKIIPAVQAFVSSKLGQKYIEPPPFDLPKAFNDSNSVAPLLFVLSPGADPTAALLKFAEDMGFGGAKLDSLSLGQGQGPIAIRMIDKGIKEGTWVLLQNCHLAPSWMPTLEKICYDFNPDTTHPDFRLWLTSYPSEKFPVSILQNGVKMTNEPPAGLRFNIVRSYLSDPISDPDFFTSCNNPKALKKMLYGLCFFHALIQERRKFGPLGWNIPYEFNETDLRISVRQLHMFLNQYTEVQYAALRYLTGECNYGGRVTDDWDRRTLTTILGKFYTPVINSDDGYKFDESGIYYAPTDGESRSLCDSVVLKTVTVAYDVMRAIWSTQGTCLSTHPPEIFGMNANADITKDQGLTNVLFDSILLTQAKASSGGGKSSDDVVNEVATDILGKLPSAFDTEAALRKYPTSYKQSMNTVLVQEMGRFNKLYWVIRSSLENIIKAIKGLVVMSTDLEEVVQSILKSKIPGMWAKKSYPSLKPLGSYVNDFLTRLKFLQDWYDSGPPPVFWVSGFYFTQAFLTGVKQNFARKYVIPIDLLGFDFEVCEDKDPPEEPEDGAYIKGLFLDGARWDRKTKKLAESIPKVLQDTFPVIWLRPAKRSEIPDKPTYRSPVYKTSERRGTLSTTGHSTNFVIAMLIPSDKPESHWVQRGVALLCQLDN</sequence>
<evidence type="ECO:0000313" key="4">
    <source>
        <dbReference type="EMBL" id="KAF6028573.1"/>
    </source>
</evidence>
<dbReference type="Proteomes" id="UP000593567">
    <property type="component" value="Unassembled WGS sequence"/>
</dbReference>
<dbReference type="FunFam" id="1.20.1270.280:FF:000037">
    <property type="entry name" value="Dynein, axonemal, heavy chain 7"/>
    <property type="match status" value="1"/>
</dbReference>
<dbReference type="PANTHER" id="PTHR22878">
    <property type="entry name" value="DYNEIN HEAVY CHAIN 6, AXONEMAL-LIKE-RELATED"/>
    <property type="match status" value="1"/>
</dbReference>